<sequence length="77" mass="8491">NRRVFAYGLRPLGHTNLGKVRIDTGDAAPVATPPFRVSPEGRRFIEEEVARLLANDVIEPADSPWAANVVLIKQRGK</sequence>
<dbReference type="AlphaFoldDB" id="J0LCQ7"/>
<feature type="non-terminal residue" evidence="1">
    <location>
        <position position="1"/>
    </location>
</feature>
<gene>
    <name evidence="1" type="ORF">AURDEDRAFT_35938</name>
</gene>
<reference evidence="2" key="1">
    <citation type="journal article" date="2012" name="Science">
        <title>The Paleozoic origin of enzymatic lignin decomposition reconstructed from 31 fungal genomes.</title>
        <authorList>
            <person name="Floudas D."/>
            <person name="Binder M."/>
            <person name="Riley R."/>
            <person name="Barry K."/>
            <person name="Blanchette R.A."/>
            <person name="Henrissat B."/>
            <person name="Martinez A.T."/>
            <person name="Otillar R."/>
            <person name="Spatafora J.W."/>
            <person name="Yadav J.S."/>
            <person name="Aerts A."/>
            <person name="Benoit I."/>
            <person name="Boyd A."/>
            <person name="Carlson A."/>
            <person name="Copeland A."/>
            <person name="Coutinho P.M."/>
            <person name="de Vries R.P."/>
            <person name="Ferreira P."/>
            <person name="Findley K."/>
            <person name="Foster B."/>
            <person name="Gaskell J."/>
            <person name="Glotzer D."/>
            <person name="Gorecki P."/>
            <person name="Heitman J."/>
            <person name="Hesse C."/>
            <person name="Hori C."/>
            <person name="Igarashi K."/>
            <person name="Jurgens J.A."/>
            <person name="Kallen N."/>
            <person name="Kersten P."/>
            <person name="Kohler A."/>
            <person name="Kuees U."/>
            <person name="Kumar T.K.A."/>
            <person name="Kuo A."/>
            <person name="LaButti K."/>
            <person name="Larrondo L.F."/>
            <person name="Lindquist E."/>
            <person name="Ling A."/>
            <person name="Lombard V."/>
            <person name="Lucas S."/>
            <person name="Lundell T."/>
            <person name="Martin R."/>
            <person name="McLaughlin D.J."/>
            <person name="Morgenstern I."/>
            <person name="Morin E."/>
            <person name="Murat C."/>
            <person name="Nagy L.G."/>
            <person name="Nolan M."/>
            <person name="Ohm R.A."/>
            <person name="Patyshakuliyeva A."/>
            <person name="Rokas A."/>
            <person name="Ruiz-Duenas F.J."/>
            <person name="Sabat G."/>
            <person name="Salamov A."/>
            <person name="Samejima M."/>
            <person name="Schmutz J."/>
            <person name="Slot J.C."/>
            <person name="St John F."/>
            <person name="Stenlid J."/>
            <person name="Sun H."/>
            <person name="Sun S."/>
            <person name="Syed K."/>
            <person name="Tsang A."/>
            <person name="Wiebenga A."/>
            <person name="Young D."/>
            <person name="Pisabarro A."/>
            <person name="Eastwood D.C."/>
            <person name="Martin F."/>
            <person name="Cullen D."/>
            <person name="Grigoriev I.V."/>
            <person name="Hibbett D.S."/>
        </authorList>
    </citation>
    <scope>NUCLEOTIDE SEQUENCE [LARGE SCALE GENOMIC DNA]</scope>
    <source>
        <strain evidence="2">TFB10046</strain>
    </source>
</reference>
<evidence type="ECO:0000313" key="2">
    <source>
        <dbReference type="Proteomes" id="UP000006514"/>
    </source>
</evidence>
<accession>J0LCQ7</accession>
<dbReference type="KEGG" id="adl:AURDEDRAFT_35938"/>
<dbReference type="OrthoDB" id="3203151at2759"/>
<organism evidence="1 2">
    <name type="scientific">Auricularia subglabra (strain TFB-10046 / SS5)</name>
    <name type="common">White-rot fungus</name>
    <name type="synonym">Auricularia delicata (strain TFB10046)</name>
    <dbReference type="NCBI Taxonomy" id="717982"/>
    <lineage>
        <taxon>Eukaryota</taxon>
        <taxon>Fungi</taxon>
        <taxon>Dikarya</taxon>
        <taxon>Basidiomycota</taxon>
        <taxon>Agaricomycotina</taxon>
        <taxon>Agaricomycetes</taxon>
        <taxon>Auriculariales</taxon>
        <taxon>Auriculariaceae</taxon>
        <taxon>Auricularia</taxon>
    </lineage>
</organism>
<dbReference type="Gene3D" id="3.10.10.10">
    <property type="entry name" value="HIV Type 1 Reverse Transcriptase, subunit A, domain 1"/>
    <property type="match status" value="1"/>
</dbReference>
<evidence type="ECO:0000313" key="1">
    <source>
        <dbReference type="EMBL" id="EJD34306.1"/>
    </source>
</evidence>
<dbReference type="eggNOG" id="ENOG502SCGB">
    <property type="taxonomic scope" value="Eukaryota"/>
</dbReference>
<dbReference type="InParanoid" id="J0LCQ7"/>
<name>J0LCQ7_AURST</name>
<feature type="non-terminal residue" evidence="1">
    <location>
        <position position="77"/>
    </location>
</feature>
<dbReference type="Proteomes" id="UP000006514">
    <property type="component" value="Unassembled WGS sequence"/>
</dbReference>
<proteinExistence type="predicted"/>
<dbReference type="EMBL" id="JH687965">
    <property type="protein sequence ID" value="EJD34306.1"/>
    <property type="molecule type" value="Genomic_DNA"/>
</dbReference>
<dbReference type="SUPFAM" id="SSF56672">
    <property type="entry name" value="DNA/RNA polymerases"/>
    <property type="match status" value="1"/>
</dbReference>
<protein>
    <submittedName>
        <fullName evidence="1">Uncharacterized protein</fullName>
    </submittedName>
</protein>
<dbReference type="InterPro" id="IPR043502">
    <property type="entry name" value="DNA/RNA_pol_sf"/>
</dbReference>
<keyword evidence="2" id="KW-1185">Reference proteome</keyword>